<reference evidence="3 4" key="1">
    <citation type="submission" date="2020-12" db="EMBL/GenBank/DDBJ databases">
        <authorList>
            <person name="Shan Y."/>
        </authorList>
    </citation>
    <scope>NUCLEOTIDE SEQUENCE [LARGE SCALE GENOMIC DNA]</scope>
    <source>
        <strain evidence="4">csc3.9</strain>
    </source>
</reference>
<dbReference type="InterPro" id="IPR036065">
    <property type="entry name" value="BolA-like_sf"/>
</dbReference>
<comment type="similarity">
    <text evidence="1 2">Belongs to the BolA/IbaG family.</text>
</comment>
<dbReference type="InterPro" id="IPR002634">
    <property type="entry name" value="BolA"/>
</dbReference>
<keyword evidence="4" id="KW-1185">Reference proteome</keyword>
<dbReference type="Pfam" id="PF01722">
    <property type="entry name" value="BolA"/>
    <property type="match status" value="1"/>
</dbReference>
<dbReference type="PIRSF" id="PIRSF003113">
    <property type="entry name" value="BolA"/>
    <property type="match status" value="1"/>
</dbReference>
<protein>
    <submittedName>
        <fullName evidence="3">BolA/IbaG family iron-sulfur metabolism protein</fullName>
    </submittedName>
</protein>
<accession>A0A7T4R248</accession>
<dbReference type="PANTHER" id="PTHR46229">
    <property type="entry name" value="BOLA TRANSCRIPTION REGULATOR"/>
    <property type="match status" value="1"/>
</dbReference>
<dbReference type="SUPFAM" id="SSF82657">
    <property type="entry name" value="BolA-like"/>
    <property type="match status" value="1"/>
</dbReference>
<proteinExistence type="inferred from homology"/>
<dbReference type="EMBL" id="CP066167">
    <property type="protein sequence ID" value="QQD19046.1"/>
    <property type="molecule type" value="Genomic_DNA"/>
</dbReference>
<dbReference type="RefSeq" id="WP_198570531.1">
    <property type="nucleotide sequence ID" value="NZ_CP066167.1"/>
</dbReference>
<dbReference type="Proteomes" id="UP000596063">
    <property type="component" value="Chromosome"/>
</dbReference>
<evidence type="ECO:0000256" key="2">
    <source>
        <dbReference type="RuleBase" id="RU003860"/>
    </source>
</evidence>
<dbReference type="AlphaFoldDB" id="A0A7T4R248"/>
<dbReference type="InterPro" id="IPR050961">
    <property type="entry name" value="BolA/IbaG_stress_morph_reg"/>
</dbReference>
<evidence type="ECO:0000256" key="1">
    <source>
        <dbReference type="ARBA" id="ARBA00005578"/>
    </source>
</evidence>
<sequence>MVEQILQRLSEHFDDGKFDVQGEGSHYDVLVVSRAFDGLRPVRRQQLVYAAVNELIRDGSVHAVNIKALTPDEAEG</sequence>
<dbReference type="Gene3D" id="3.30.300.90">
    <property type="entry name" value="BolA-like"/>
    <property type="match status" value="1"/>
</dbReference>
<dbReference type="PANTHER" id="PTHR46229:SF2">
    <property type="entry name" value="BOLA-LIKE PROTEIN 1"/>
    <property type="match status" value="1"/>
</dbReference>
<organism evidence="3 4">
    <name type="scientific">Spongiibacter nanhainus</name>
    <dbReference type="NCBI Taxonomy" id="2794344"/>
    <lineage>
        <taxon>Bacteria</taxon>
        <taxon>Pseudomonadati</taxon>
        <taxon>Pseudomonadota</taxon>
        <taxon>Gammaproteobacteria</taxon>
        <taxon>Cellvibrionales</taxon>
        <taxon>Spongiibacteraceae</taxon>
        <taxon>Spongiibacter</taxon>
    </lineage>
</organism>
<evidence type="ECO:0000313" key="4">
    <source>
        <dbReference type="Proteomes" id="UP000596063"/>
    </source>
</evidence>
<name>A0A7T4R248_9GAMM</name>
<evidence type="ECO:0000313" key="3">
    <source>
        <dbReference type="EMBL" id="QQD19046.1"/>
    </source>
</evidence>
<gene>
    <name evidence="3" type="ORF">I6N98_04090</name>
</gene>
<dbReference type="KEGG" id="snan:I6N98_04090"/>